<keyword evidence="1" id="KW-0472">Membrane</keyword>
<dbReference type="EMBL" id="LAZR01000930">
    <property type="protein sequence ID" value="KKN54403.1"/>
    <property type="molecule type" value="Genomic_DNA"/>
</dbReference>
<evidence type="ECO:0000313" key="2">
    <source>
        <dbReference type="EMBL" id="KKN54403.1"/>
    </source>
</evidence>
<feature type="transmembrane region" description="Helical" evidence="1">
    <location>
        <begin position="6"/>
        <end position="24"/>
    </location>
</feature>
<comment type="caution">
    <text evidence="2">The sequence shown here is derived from an EMBL/GenBank/DDBJ whole genome shotgun (WGS) entry which is preliminary data.</text>
</comment>
<sequence length="62" mass="6797">MYAQRFWQLPFAYLGVVGIALAAASEGDPKHIRLGAIALCIMGILVFWIMIGTFRAIDRSVG</sequence>
<accession>A0A0F9ULE7</accession>
<protein>
    <submittedName>
        <fullName evidence="2">Uncharacterized protein</fullName>
    </submittedName>
</protein>
<keyword evidence="1" id="KW-0812">Transmembrane</keyword>
<feature type="non-terminal residue" evidence="2">
    <location>
        <position position="62"/>
    </location>
</feature>
<reference evidence="2" key="1">
    <citation type="journal article" date="2015" name="Nature">
        <title>Complex archaea that bridge the gap between prokaryotes and eukaryotes.</title>
        <authorList>
            <person name="Spang A."/>
            <person name="Saw J.H."/>
            <person name="Jorgensen S.L."/>
            <person name="Zaremba-Niedzwiedzka K."/>
            <person name="Martijn J."/>
            <person name="Lind A.E."/>
            <person name="van Eijk R."/>
            <person name="Schleper C."/>
            <person name="Guy L."/>
            <person name="Ettema T.J."/>
        </authorList>
    </citation>
    <scope>NUCLEOTIDE SEQUENCE</scope>
</reference>
<organism evidence="2">
    <name type="scientific">marine sediment metagenome</name>
    <dbReference type="NCBI Taxonomy" id="412755"/>
    <lineage>
        <taxon>unclassified sequences</taxon>
        <taxon>metagenomes</taxon>
        <taxon>ecological metagenomes</taxon>
    </lineage>
</organism>
<gene>
    <name evidence="2" type="ORF">LCGC14_0592490</name>
</gene>
<feature type="transmembrane region" description="Helical" evidence="1">
    <location>
        <begin position="36"/>
        <end position="57"/>
    </location>
</feature>
<proteinExistence type="predicted"/>
<dbReference type="AlphaFoldDB" id="A0A0F9ULE7"/>
<name>A0A0F9ULE7_9ZZZZ</name>
<keyword evidence="1" id="KW-1133">Transmembrane helix</keyword>
<evidence type="ECO:0000256" key="1">
    <source>
        <dbReference type="SAM" id="Phobius"/>
    </source>
</evidence>